<reference evidence="2" key="1">
    <citation type="journal article" date="2014" name="Microb. Cell Fact.">
        <title>Exploiting Issatchenkia orientalis SD108 for succinic acid production.</title>
        <authorList>
            <person name="Xiao H."/>
            <person name="Shao Z."/>
            <person name="Jiang Y."/>
            <person name="Dole S."/>
            <person name="Zhao H."/>
        </authorList>
    </citation>
    <scope>NUCLEOTIDE SEQUENCE [LARGE SCALE GENOMIC DNA]</scope>
    <source>
        <strain evidence="2">SD108</strain>
    </source>
</reference>
<dbReference type="AlphaFoldDB" id="A0A099NIH5"/>
<dbReference type="HOGENOM" id="CLU_3419439_0_0_1"/>
<evidence type="ECO:0000313" key="1">
    <source>
        <dbReference type="EMBL" id="KGK32498.1"/>
    </source>
</evidence>
<name>A0A099NIH5_PICKU</name>
<dbReference type="Proteomes" id="UP000029867">
    <property type="component" value="Unassembled WGS sequence"/>
</dbReference>
<comment type="caution">
    <text evidence="1">The sequence shown here is derived from an EMBL/GenBank/DDBJ whole genome shotgun (WGS) entry which is preliminary data.</text>
</comment>
<proteinExistence type="predicted"/>
<evidence type="ECO:0000313" key="2">
    <source>
        <dbReference type="Proteomes" id="UP000029867"/>
    </source>
</evidence>
<organism evidence="1 2">
    <name type="scientific">Pichia kudriavzevii</name>
    <name type="common">Yeast</name>
    <name type="synonym">Issatchenkia orientalis</name>
    <dbReference type="NCBI Taxonomy" id="4909"/>
    <lineage>
        <taxon>Eukaryota</taxon>
        <taxon>Fungi</taxon>
        <taxon>Dikarya</taxon>
        <taxon>Ascomycota</taxon>
        <taxon>Saccharomycotina</taxon>
        <taxon>Pichiomycetes</taxon>
        <taxon>Pichiales</taxon>
        <taxon>Pichiaceae</taxon>
        <taxon>Pichia</taxon>
    </lineage>
</organism>
<gene>
    <name evidence="1" type="ORF">JL09_g6895</name>
</gene>
<sequence>MSPTNENSPVNLNIFIHMEMYNHFS</sequence>
<protein>
    <submittedName>
        <fullName evidence="1">Uncharacterized protein</fullName>
    </submittedName>
</protein>
<dbReference type="EMBL" id="JQFK01002187">
    <property type="protein sequence ID" value="KGK32498.1"/>
    <property type="molecule type" value="Genomic_DNA"/>
</dbReference>
<accession>A0A099NIH5</accession>